<gene>
    <name evidence="1" type="ORF">C8N46_10248</name>
</gene>
<reference evidence="1 2" key="1">
    <citation type="submission" date="2018-04" db="EMBL/GenBank/DDBJ databases">
        <title>Genomic Encyclopedia of Archaeal and Bacterial Type Strains, Phase II (KMG-II): from individual species to whole genera.</title>
        <authorList>
            <person name="Goeker M."/>
        </authorList>
    </citation>
    <scope>NUCLEOTIDE SEQUENCE [LARGE SCALE GENOMIC DNA]</scope>
    <source>
        <strain evidence="1 2">DSM 25731</strain>
    </source>
</reference>
<dbReference type="EMBL" id="QBKT01000002">
    <property type="protein sequence ID" value="PTX62652.1"/>
    <property type="molecule type" value="Genomic_DNA"/>
</dbReference>
<protein>
    <submittedName>
        <fullName evidence="1">Uncharacterized protein</fullName>
    </submittedName>
</protein>
<keyword evidence="2" id="KW-1185">Reference proteome</keyword>
<evidence type="ECO:0000313" key="1">
    <source>
        <dbReference type="EMBL" id="PTX62652.1"/>
    </source>
</evidence>
<dbReference type="Proteomes" id="UP000244090">
    <property type="component" value="Unassembled WGS sequence"/>
</dbReference>
<sequence length="361" mass="41838">MGKLNFEFNIKNERVFLNGEHIADFLIDFNYEVKITVSEKYVNKLNNVKIIDFHDNDLYDVTLYLDKSFFNSFKSVYDLSFFSGIISIRFYKSLAHIYISLDLNSLSDLPITTIDFFKELSLSLSDYDLFRINTDQLISIKTIIDNGFLIDIKKDVRLMYIPGLFFKIKKYLKSSFFNTLTKIKRVNLSNTFTFPPEIQSSCEQYLIYFATFLKDIGINAETNIESKAHETLFTVIPKDGEEALDKIKEALHIYLSLPTSPEFESVASGFSDVGVQQLVSQVHFLKSQLALGKTMIQMKDATIEALQFTNFQQKEIIQSQQKEIENEEEIAGGLVKVKEVDLKILKFNIPELLRRIKRKFK</sequence>
<evidence type="ECO:0000313" key="2">
    <source>
        <dbReference type="Proteomes" id="UP000244090"/>
    </source>
</evidence>
<organism evidence="1 2">
    <name type="scientific">Kordia periserrulae</name>
    <dbReference type="NCBI Taxonomy" id="701523"/>
    <lineage>
        <taxon>Bacteria</taxon>
        <taxon>Pseudomonadati</taxon>
        <taxon>Bacteroidota</taxon>
        <taxon>Flavobacteriia</taxon>
        <taxon>Flavobacteriales</taxon>
        <taxon>Flavobacteriaceae</taxon>
        <taxon>Kordia</taxon>
    </lineage>
</organism>
<dbReference type="AlphaFoldDB" id="A0A2T6C2U4"/>
<name>A0A2T6C2U4_9FLAO</name>
<comment type="caution">
    <text evidence="1">The sequence shown here is derived from an EMBL/GenBank/DDBJ whole genome shotgun (WGS) entry which is preliminary data.</text>
</comment>
<accession>A0A2T6C2U4</accession>
<dbReference type="OrthoDB" id="7059022at2"/>
<proteinExistence type="predicted"/>
<dbReference type="RefSeq" id="WP_108113647.1">
    <property type="nucleotide sequence ID" value="NZ_QBKT01000002.1"/>
</dbReference>